<keyword evidence="2" id="KW-0238">DNA-binding</keyword>
<gene>
    <name evidence="2" type="ORF">M9980_05735</name>
</gene>
<dbReference type="Pfam" id="PF09836">
    <property type="entry name" value="DUF2063"/>
    <property type="match status" value="1"/>
</dbReference>
<accession>A0ABY4TWD7</accession>
<sequence length="251" mass="26782">MSLLALQRGFHRHLVDAPGAIGDWTDAAAPGLEVYHNAYRVQLTECLAAHYPQTHAWLGGPAFLAAMQDHIAVTPPAGWTLGAYGEGFDRTLARRYRDDPEVAELAALEWMLGRCFEAADVTPLSPAEIARIDWDAAALALVPDLATLPVRSNAGAIWSALAAGEAPPAATLLPEPAMLIVWRQGFTPCFRTIEMIEYGAITLASAGVGFAEICAMLVTARGEADGVALAGRLLGGWFADGLVHHILTKEF</sequence>
<name>A0ABY4TWD7_9SPHN</name>
<feature type="domain" description="Putative DNA-binding" evidence="1">
    <location>
        <begin position="6"/>
        <end position="88"/>
    </location>
</feature>
<evidence type="ECO:0000313" key="3">
    <source>
        <dbReference type="Proteomes" id="UP001055580"/>
    </source>
</evidence>
<keyword evidence="3" id="KW-1185">Reference proteome</keyword>
<dbReference type="GO" id="GO:0003677">
    <property type="term" value="F:DNA binding"/>
    <property type="evidence" value="ECO:0007669"/>
    <property type="project" value="UniProtKB-KW"/>
</dbReference>
<dbReference type="EMBL" id="CP098401">
    <property type="protein sequence ID" value="URW76706.1"/>
    <property type="molecule type" value="Genomic_DNA"/>
</dbReference>
<evidence type="ECO:0000313" key="2">
    <source>
        <dbReference type="EMBL" id="URW76706.1"/>
    </source>
</evidence>
<organism evidence="2 3">
    <name type="scientific">Sphingomonas donggukensis</name>
    <dbReference type="NCBI Taxonomy" id="2949093"/>
    <lineage>
        <taxon>Bacteria</taxon>
        <taxon>Pseudomonadati</taxon>
        <taxon>Pseudomonadota</taxon>
        <taxon>Alphaproteobacteria</taxon>
        <taxon>Sphingomonadales</taxon>
        <taxon>Sphingomonadaceae</taxon>
        <taxon>Sphingomonas</taxon>
    </lineage>
</organism>
<dbReference type="RefSeq" id="WP_250754348.1">
    <property type="nucleotide sequence ID" value="NZ_CP098401.1"/>
</dbReference>
<dbReference type="Proteomes" id="UP001055580">
    <property type="component" value="Chromosome"/>
</dbReference>
<proteinExistence type="predicted"/>
<dbReference type="InterPro" id="IPR018640">
    <property type="entry name" value="DUF2063"/>
</dbReference>
<evidence type="ECO:0000259" key="1">
    <source>
        <dbReference type="Pfam" id="PF09836"/>
    </source>
</evidence>
<reference evidence="2" key="1">
    <citation type="submission" date="2022-05" db="EMBL/GenBank/DDBJ databases">
        <title>Sphingomonas sp. strain RMG20 Genome sequencing and assembly.</title>
        <authorList>
            <person name="Kim I."/>
        </authorList>
    </citation>
    <scope>NUCLEOTIDE SEQUENCE</scope>
    <source>
        <strain evidence="2">RMG20</strain>
    </source>
</reference>
<protein>
    <submittedName>
        <fullName evidence="2">DNA-binding domain-containing protein</fullName>
    </submittedName>
</protein>